<accession>A0A7K2IL57</accession>
<dbReference type="PROSITE" id="PS51737">
    <property type="entry name" value="RECOMBINASE_DNA_BIND"/>
    <property type="match status" value="1"/>
</dbReference>
<evidence type="ECO:0000259" key="2">
    <source>
        <dbReference type="PROSITE" id="PS51737"/>
    </source>
</evidence>
<dbReference type="GO" id="GO:0000150">
    <property type="term" value="F:DNA strand exchange activity"/>
    <property type="evidence" value="ECO:0007669"/>
    <property type="project" value="InterPro"/>
</dbReference>
<name>A0A7K2IL57_9ACTN</name>
<dbReference type="InterPro" id="IPR006119">
    <property type="entry name" value="Resolv_N"/>
</dbReference>
<evidence type="ECO:0000313" key="4">
    <source>
        <dbReference type="EMBL" id="MYR30781.1"/>
    </source>
</evidence>
<dbReference type="Gene3D" id="3.40.50.1390">
    <property type="entry name" value="Resolvase, N-terminal catalytic domain"/>
    <property type="match status" value="1"/>
</dbReference>
<keyword evidence="1" id="KW-0175">Coiled coil</keyword>
<dbReference type="InterPro" id="IPR011109">
    <property type="entry name" value="DNA_bind_recombinase_dom"/>
</dbReference>
<comment type="caution">
    <text evidence="3">The sequence shown here is derived from an EMBL/GenBank/DDBJ whole genome shotgun (WGS) entry which is preliminary data.</text>
</comment>
<dbReference type="GO" id="GO:0003677">
    <property type="term" value="F:DNA binding"/>
    <property type="evidence" value="ECO:0007669"/>
    <property type="project" value="InterPro"/>
</dbReference>
<proteinExistence type="predicted"/>
<dbReference type="Pfam" id="PF00239">
    <property type="entry name" value="Resolvase"/>
    <property type="match status" value="1"/>
</dbReference>
<sequence length="493" mass="54637">MTTPKRRAAIYCRVSRDDRRTGRSVEEQEHECREQVSHQPGWRLASISGSDGVPGIWKDNARSASKYARGARSDWENLLSSIRAGLIDVLVVWEPSRATRDRQVWAALAAVCEEHDVLIAASGQVYDLNDPDQAFQLDLFFSLGVRESGVTRKRILRTVRAQAAKGRPHGKIPYGYKREYDPDTGSLICQVVREDHAEILNEVAERVLSGEALLSISTDLNKRNVPAPRGKLWSATALKALITNPRLVGDRVHQGVVVGSADWPAIFNRETYLAVVSRLTDANRGRRRDASIKHLLSGFAVCDVCGGSMFVLHPKGGPAYSCGGKERGRSSGPGSLGHVSRSTKRVEADVESVVTARLAREDLVDLLASRESRDEGQMQRLRDELASARAQLEEARNAAAARKLSVMSLAALETALMPEIESLEERLRVVRLPPVVGELAVPDVDVVRERWEALPLLTKRLVIQTLLKEIRVKPVGRGRRNYTIAESLEFVWS</sequence>
<feature type="coiled-coil region" evidence="1">
    <location>
        <begin position="371"/>
        <end position="402"/>
    </location>
</feature>
<feature type="domain" description="Recombinase" evidence="2">
    <location>
        <begin position="173"/>
        <end position="285"/>
    </location>
</feature>
<dbReference type="SMART" id="SM00857">
    <property type="entry name" value="Resolvase"/>
    <property type="match status" value="1"/>
</dbReference>
<dbReference type="InterPro" id="IPR038109">
    <property type="entry name" value="DNA_bind_recomb_sf"/>
</dbReference>
<evidence type="ECO:0000313" key="3">
    <source>
        <dbReference type="EMBL" id="MYR30709.1"/>
    </source>
</evidence>
<dbReference type="InterPro" id="IPR050639">
    <property type="entry name" value="SSR_resolvase"/>
</dbReference>
<dbReference type="RefSeq" id="WP_161109888.1">
    <property type="nucleotide sequence ID" value="NZ_JBHXVI010000018.1"/>
</dbReference>
<dbReference type="Gene3D" id="3.90.1750.20">
    <property type="entry name" value="Putative Large Serine Recombinase, Chain B, Domain 2"/>
    <property type="match status" value="1"/>
</dbReference>
<organism evidence="3 5">
    <name type="scientific">Nocardiopsis alba</name>
    <dbReference type="NCBI Taxonomy" id="53437"/>
    <lineage>
        <taxon>Bacteria</taxon>
        <taxon>Bacillati</taxon>
        <taxon>Actinomycetota</taxon>
        <taxon>Actinomycetes</taxon>
        <taxon>Streptosporangiales</taxon>
        <taxon>Nocardiopsidaceae</taxon>
        <taxon>Nocardiopsis</taxon>
    </lineage>
</organism>
<dbReference type="AlphaFoldDB" id="A0A7K2IL57"/>
<dbReference type="SUPFAM" id="SSF53041">
    <property type="entry name" value="Resolvase-like"/>
    <property type="match status" value="1"/>
</dbReference>
<evidence type="ECO:0000313" key="5">
    <source>
        <dbReference type="Proteomes" id="UP000467124"/>
    </source>
</evidence>
<dbReference type="PANTHER" id="PTHR30461">
    <property type="entry name" value="DNA-INVERTASE FROM LAMBDOID PROPHAGE"/>
    <property type="match status" value="1"/>
</dbReference>
<evidence type="ECO:0000256" key="1">
    <source>
        <dbReference type="SAM" id="Coils"/>
    </source>
</evidence>
<protein>
    <submittedName>
        <fullName evidence="3">Recombinase family protein</fullName>
    </submittedName>
</protein>
<dbReference type="EMBL" id="WWHY01000001">
    <property type="protein sequence ID" value="MYR30709.1"/>
    <property type="molecule type" value="Genomic_DNA"/>
</dbReference>
<dbReference type="Pfam" id="PF07508">
    <property type="entry name" value="Recombinase"/>
    <property type="match status" value="1"/>
</dbReference>
<dbReference type="InterPro" id="IPR036162">
    <property type="entry name" value="Resolvase-like_N_sf"/>
</dbReference>
<dbReference type="EMBL" id="WWHY01000001">
    <property type="protein sequence ID" value="MYR30781.1"/>
    <property type="molecule type" value="Genomic_DNA"/>
</dbReference>
<dbReference type="CDD" id="cd00338">
    <property type="entry name" value="Ser_Recombinase"/>
    <property type="match status" value="1"/>
</dbReference>
<dbReference type="Proteomes" id="UP000467124">
    <property type="component" value="Unassembled WGS sequence"/>
</dbReference>
<dbReference type="PANTHER" id="PTHR30461:SF23">
    <property type="entry name" value="DNA RECOMBINASE-RELATED"/>
    <property type="match status" value="1"/>
</dbReference>
<reference evidence="3 5" key="1">
    <citation type="journal article" date="2019" name="Nat. Commun.">
        <title>The antimicrobial potential of Streptomyces from insect microbiomes.</title>
        <authorList>
            <person name="Chevrette M.G."/>
            <person name="Carlson C.M."/>
            <person name="Ortega H.E."/>
            <person name="Thomas C."/>
            <person name="Ananiev G.E."/>
            <person name="Barns K.J."/>
            <person name="Book A.J."/>
            <person name="Cagnazzo J."/>
            <person name="Carlos C."/>
            <person name="Flanigan W."/>
            <person name="Grubbs K.J."/>
            <person name="Horn H.A."/>
            <person name="Hoffmann F.M."/>
            <person name="Klassen J.L."/>
            <person name="Knack J.J."/>
            <person name="Lewin G.R."/>
            <person name="McDonald B.R."/>
            <person name="Muller L."/>
            <person name="Melo W.G.P."/>
            <person name="Pinto-Tomas A.A."/>
            <person name="Schmitz A."/>
            <person name="Wendt-Pienkowski E."/>
            <person name="Wildman S."/>
            <person name="Zhao M."/>
            <person name="Zhang F."/>
            <person name="Bugni T.S."/>
            <person name="Andes D.R."/>
            <person name="Pupo M.T."/>
            <person name="Currie C.R."/>
        </authorList>
    </citation>
    <scope>NUCLEOTIDE SEQUENCE [LARGE SCALE GENOMIC DNA]</scope>
    <source>
        <strain evidence="3 5">SID5840</strain>
    </source>
</reference>
<gene>
    <name evidence="3" type="ORF">GTW20_00125</name>
    <name evidence="4" type="ORF">GTW20_00500</name>
</gene>